<dbReference type="InterPro" id="IPR009636">
    <property type="entry name" value="SCAF"/>
</dbReference>
<dbReference type="EMBL" id="JAESVA010000003">
    <property type="protein sequence ID" value="MCB8880404.1"/>
    <property type="molecule type" value="Genomic_DNA"/>
</dbReference>
<evidence type="ECO:0000313" key="3">
    <source>
        <dbReference type="Proteomes" id="UP000721844"/>
    </source>
</evidence>
<evidence type="ECO:0000313" key="2">
    <source>
        <dbReference type="EMBL" id="MCB8880404.1"/>
    </source>
</evidence>
<evidence type="ECO:0000256" key="1">
    <source>
        <dbReference type="SAM" id="MobiDB-lite"/>
    </source>
</evidence>
<organism evidence="2 3">
    <name type="scientific">Acidisoma cellulosilyticum</name>
    <dbReference type="NCBI Taxonomy" id="2802395"/>
    <lineage>
        <taxon>Bacteria</taxon>
        <taxon>Pseudomonadati</taxon>
        <taxon>Pseudomonadota</taxon>
        <taxon>Alphaproteobacteria</taxon>
        <taxon>Acetobacterales</taxon>
        <taxon>Acidocellaceae</taxon>
        <taxon>Acidisoma</taxon>
    </lineage>
</organism>
<sequence>MTTADTPPPETQPDSVEALKARAAALEEQIRTLSEQARSNLVLSELKAEAMRAGMVDLDGLKLLDASSLAIGEQGEVAGAAALMDRFRRQKPWLFGQVSTTTTAVPPAPQPPRMKQATDMTRDEYRAARAAILRRI</sequence>
<dbReference type="Proteomes" id="UP000721844">
    <property type="component" value="Unassembled WGS sequence"/>
</dbReference>
<feature type="region of interest" description="Disordered" evidence="1">
    <location>
        <begin position="100"/>
        <end position="120"/>
    </location>
</feature>
<accession>A0A963Z0R8</accession>
<dbReference type="RefSeq" id="WP_227307051.1">
    <property type="nucleotide sequence ID" value="NZ_JAESVA010000003.1"/>
</dbReference>
<dbReference type="Pfam" id="PF06810">
    <property type="entry name" value="Phage_scaffold"/>
    <property type="match status" value="1"/>
</dbReference>
<reference evidence="2 3" key="1">
    <citation type="journal article" date="2021" name="Microorganisms">
        <title>Acidisoma silvae sp. nov. and Acidisomacellulosilytica sp. nov., Two Acidophilic Bacteria Isolated from Decaying Wood, Hydrolyzing Cellulose and Producing Poly-3-hydroxybutyrate.</title>
        <authorList>
            <person name="Mieszkin S."/>
            <person name="Pouder E."/>
            <person name="Uroz S."/>
            <person name="Simon-Colin C."/>
            <person name="Alain K."/>
        </authorList>
    </citation>
    <scope>NUCLEOTIDE SEQUENCE [LARGE SCALE GENOMIC DNA]</scope>
    <source>
        <strain evidence="2 3">HW T5.17</strain>
    </source>
</reference>
<dbReference type="AlphaFoldDB" id="A0A963Z0R8"/>
<protein>
    <submittedName>
        <fullName evidence="2">Uncharacterized protein</fullName>
    </submittedName>
</protein>
<gene>
    <name evidence="2" type="ORF">ACELLULO517_09185</name>
</gene>
<proteinExistence type="predicted"/>
<keyword evidence="3" id="KW-1185">Reference proteome</keyword>
<name>A0A963Z0R8_9PROT</name>
<comment type="caution">
    <text evidence="2">The sequence shown here is derived from an EMBL/GenBank/DDBJ whole genome shotgun (WGS) entry which is preliminary data.</text>
</comment>